<dbReference type="GeneID" id="30211349"/>
<evidence type="ECO:0008006" key="3">
    <source>
        <dbReference type="Google" id="ProtNLM"/>
    </source>
</evidence>
<accession>A0A1B9FYX9</accession>
<sequence length="725" mass="81320">MTSSYAQVLELILPVLDSLTLLQCSSVCKQINQHITESSTLQLSLRRHLHRLPHKSGQIDSNSADELSELIIKETSIRHVQAKRHTFELPPQSHILTAAKGRIVTFTVPTPEPSDNKWELCKIWTKDGKFNKSVYVDFPPEISMDIPISIEEDVIIVPELMSDGMVAMHVLHLFNDGEWALHHPIQTSEVAHVSQGLGLFSRDPRNGRVWWTRGGMLKIIDWRRGVVLGDILTTQDPLVKTQTPSAKDRLTNLIRRQKAFEKFQPSISTYDLGEDREILSVYGSYIATSADYTVITNPEIDDEGRYSLFTLLNLSTSSSGEATAVEEKVYKVSFKPDEEILAVESSIDLSKNLVIVAESIEEDYLHVKIHIFKAFNPGDTLEYQGVGIMDLGRCFGQDGAGYGHQIALGPEDRIVISRGHNVQVYSWKTGAHLYSLKRLGLISFPYSLNSVGSDLIAVSGSIVAPPNPDDAEQDTSRPFDLLQYLLIYQINGLSTTLPKDPTPPAVVLSFPTSLSDLPPQIREKIPPPKKYEHLYSPGGHVQTGSSESEILHLTMWVETEFNRTDHRYEKRHGISMIFPPGKLKELVKDVLEGRVSTMAREGKEWRWAVDSLQIPSEKPMVEPKHWWKYTFWAFEDILSASNDSRSFGSKVISIEEREDDQDDEDEDDGWVHGDVTISVLDFNHRLFKSHPPLGQGLGGTSNESLLVEVGETSKVSVSSILSTSF</sequence>
<dbReference type="VEuPathDB" id="FungiDB:I302_06950"/>
<reference evidence="2" key="2">
    <citation type="submission" date="2014-01" db="EMBL/GenBank/DDBJ databases">
        <title>Evolution of pathogenesis and genome organization in the Tremellales.</title>
        <authorList>
            <person name="Cuomo C."/>
            <person name="Litvintseva A."/>
            <person name="Heitman J."/>
            <person name="Chen Y."/>
            <person name="Sun S."/>
            <person name="Springer D."/>
            <person name="Dromer F."/>
            <person name="Young S."/>
            <person name="Zeng Q."/>
            <person name="Chapman S."/>
            <person name="Gujja S."/>
            <person name="Saif S."/>
            <person name="Birren B."/>
        </authorList>
    </citation>
    <scope>NUCLEOTIDE SEQUENCE</scope>
    <source>
        <strain evidence="2">CBS 10118</strain>
    </source>
</reference>
<reference evidence="2" key="1">
    <citation type="submission" date="2013-07" db="EMBL/GenBank/DDBJ databases">
        <title>The Genome Sequence of Cryptococcus bestiolae CBS10118.</title>
        <authorList>
            <consortium name="The Broad Institute Genome Sequencing Platform"/>
            <person name="Cuomo C."/>
            <person name="Litvintseva A."/>
            <person name="Chen Y."/>
            <person name="Heitman J."/>
            <person name="Sun S."/>
            <person name="Springer D."/>
            <person name="Dromer F."/>
            <person name="Young S.K."/>
            <person name="Zeng Q."/>
            <person name="Gargeya S."/>
            <person name="Fitzgerald M."/>
            <person name="Abouelleil A."/>
            <person name="Alvarado L."/>
            <person name="Berlin A.M."/>
            <person name="Chapman S.B."/>
            <person name="Dewar J."/>
            <person name="Goldberg J."/>
            <person name="Griggs A."/>
            <person name="Gujja S."/>
            <person name="Hansen M."/>
            <person name="Howarth C."/>
            <person name="Imamovic A."/>
            <person name="Larimer J."/>
            <person name="McCowan C."/>
            <person name="Murphy C."/>
            <person name="Pearson M."/>
            <person name="Priest M."/>
            <person name="Roberts A."/>
            <person name="Saif S."/>
            <person name="Shea T."/>
            <person name="Sykes S."/>
            <person name="Wortman J."/>
            <person name="Nusbaum C."/>
            <person name="Birren B."/>
        </authorList>
    </citation>
    <scope>NUCLEOTIDE SEQUENCE [LARGE SCALE GENOMIC DNA]</scope>
    <source>
        <strain evidence="2">CBS 10118</strain>
    </source>
</reference>
<proteinExistence type="predicted"/>
<name>A0A1B9FYX9_9TREE</name>
<gene>
    <name evidence="2" type="ORF">I302_06950</name>
</gene>
<dbReference type="InterPro" id="IPR036047">
    <property type="entry name" value="F-box-like_dom_sf"/>
</dbReference>
<feature type="signal peptide" evidence="1">
    <location>
        <begin position="1"/>
        <end position="18"/>
    </location>
</feature>
<organism evidence="2">
    <name type="scientific">Kwoniella bestiolae CBS 10118</name>
    <dbReference type="NCBI Taxonomy" id="1296100"/>
    <lineage>
        <taxon>Eukaryota</taxon>
        <taxon>Fungi</taxon>
        <taxon>Dikarya</taxon>
        <taxon>Basidiomycota</taxon>
        <taxon>Agaricomycotina</taxon>
        <taxon>Tremellomycetes</taxon>
        <taxon>Tremellales</taxon>
        <taxon>Cryptococcaceae</taxon>
        <taxon>Kwoniella</taxon>
    </lineage>
</organism>
<dbReference type="EMBL" id="KI894023">
    <property type="protein sequence ID" value="OCF23964.1"/>
    <property type="molecule type" value="Genomic_DNA"/>
</dbReference>
<dbReference type="KEGG" id="kbi:30211349"/>
<evidence type="ECO:0000256" key="1">
    <source>
        <dbReference type="SAM" id="SignalP"/>
    </source>
</evidence>
<feature type="chain" id="PRO_5008626580" description="F-box domain-containing protein" evidence="1">
    <location>
        <begin position="19"/>
        <end position="725"/>
    </location>
</feature>
<evidence type="ECO:0000313" key="2">
    <source>
        <dbReference type="EMBL" id="OCF23964.1"/>
    </source>
</evidence>
<dbReference type="RefSeq" id="XP_019045034.2">
    <property type="nucleotide sequence ID" value="XM_019193557.2"/>
</dbReference>
<dbReference type="SUPFAM" id="SSF81383">
    <property type="entry name" value="F-box domain"/>
    <property type="match status" value="1"/>
</dbReference>
<dbReference type="AlphaFoldDB" id="A0A1B9FYX9"/>
<protein>
    <recommendedName>
        <fullName evidence="3">F-box domain-containing protein</fullName>
    </recommendedName>
</protein>
<keyword evidence="1" id="KW-0732">Signal</keyword>